<dbReference type="InterPro" id="IPR015760">
    <property type="entry name" value="TIF_IF2"/>
</dbReference>
<evidence type="ECO:0000256" key="10">
    <source>
        <dbReference type="HAMAP-Rule" id="MF_00100"/>
    </source>
</evidence>
<reference evidence="16 19" key="2">
    <citation type="submission" date="2016-11" db="EMBL/GenBank/DDBJ databases">
        <title>Genomic analysis of Caldithrix abyssi and proposal of a novel bacterial phylum Caldithrichaeota.</title>
        <authorList>
            <person name="Kublanov I."/>
            <person name="Sigalova O."/>
            <person name="Gavrilov S."/>
            <person name="Lebedinsky A."/>
            <person name="Ivanova N."/>
            <person name="Daum C."/>
            <person name="Reddy T."/>
            <person name="Klenk H.P."/>
            <person name="Goker M."/>
            <person name="Reva O."/>
            <person name="Miroshnichenko M."/>
            <person name="Kyprides N."/>
            <person name="Woyke T."/>
            <person name="Gelfand M."/>
        </authorList>
    </citation>
    <scope>NUCLEOTIDE SEQUENCE [LARGE SCALE GENOMIC DNA]</scope>
    <source>
        <strain evidence="16 19">LF13</strain>
    </source>
</reference>
<dbReference type="GO" id="GO:0005525">
    <property type="term" value="F:GTP binding"/>
    <property type="evidence" value="ECO:0007669"/>
    <property type="project" value="UniProtKB-KW"/>
</dbReference>
<dbReference type="InterPro" id="IPR000178">
    <property type="entry name" value="TF_IF2_bacterial-like"/>
</dbReference>
<evidence type="ECO:0000256" key="7">
    <source>
        <dbReference type="ARBA" id="ARBA00022917"/>
    </source>
</evidence>
<dbReference type="InParanoid" id="H1XXM9"/>
<proteinExistence type="inferred from homology"/>
<feature type="compositionally biased region" description="Basic residues" evidence="14">
    <location>
        <begin position="292"/>
        <end position="301"/>
    </location>
</feature>
<dbReference type="Proteomes" id="UP000183868">
    <property type="component" value="Chromosome"/>
</dbReference>
<dbReference type="CDD" id="cd01887">
    <property type="entry name" value="IF2_eIF5B"/>
    <property type="match status" value="1"/>
</dbReference>
<feature type="compositionally biased region" description="Basic and acidic residues" evidence="14">
    <location>
        <begin position="154"/>
        <end position="170"/>
    </location>
</feature>
<keyword evidence="13" id="KW-0175">Coiled coil</keyword>
<dbReference type="InterPro" id="IPR036925">
    <property type="entry name" value="TIF_IF2_dom3_sf"/>
</dbReference>
<evidence type="ECO:0000313" key="18">
    <source>
        <dbReference type="Proteomes" id="UP000004671"/>
    </source>
</evidence>
<dbReference type="FunFam" id="2.40.30.10:FF:000008">
    <property type="entry name" value="Translation initiation factor IF-2"/>
    <property type="match status" value="1"/>
</dbReference>
<dbReference type="InterPro" id="IPR009000">
    <property type="entry name" value="Transl_B-barrel_sf"/>
</dbReference>
<evidence type="ECO:0000256" key="11">
    <source>
        <dbReference type="RuleBase" id="RU000644"/>
    </source>
</evidence>
<dbReference type="CDD" id="cd03702">
    <property type="entry name" value="IF2_mtIF2_II"/>
    <property type="match status" value="1"/>
</dbReference>
<name>H1XXM9_CALAY</name>
<dbReference type="FunFam" id="3.40.50.10050:FF:000001">
    <property type="entry name" value="Translation initiation factor IF-2"/>
    <property type="match status" value="1"/>
</dbReference>
<dbReference type="EMBL" id="CM001402">
    <property type="protein sequence ID" value="EHO43153.1"/>
    <property type="molecule type" value="Genomic_DNA"/>
</dbReference>
<evidence type="ECO:0000313" key="16">
    <source>
        <dbReference type="EMBL" id="APF19242.1"/>
    </source>
</evidence>
<dbReference type="NCBIfam" id="TIGR00231">
    <property type="entry name" value="small_GTP"/>
    <property type="match status" value="1"/>
</dbReference>
<evidence type="ECO:0000256" key="13">
    <source>
        <dbReference type="SAM" id="Coils"/>
    </source>
</evidence>
<keyword evidence="8 10" id="KW-0342">GTP-binding</keyword>
<dbReference type="GO" id="GO:0005829">
    <property type="term" value="C:cytosol"/>
    <property type="evidence" value="ECO:0007669"/>
    <property type="project" value="TreeGrafter"/>
</dbReference>
<dbReference type="PaxDb" id="880073-Calab_3554"/>
<dbReference type="HOGENOM" id="CLU_006301_0_1_0"/>
<dbReference type="Gene3D" id="2.40.30.10">
    <property type="entry name" value="Translation factors"/>
    <property type="match status" value="2"/>
</dbReference>
<evidence type="ECO:0000256" key="6">
    <source>
        <dbReference type="ARBA" id="ARBA00022741"/>
    </source>
</evidence>
<dbReference type="FunFam" id="3.40.50.300:FF:000019">
    <property type="entry name" value="Translation initiation factor IF-2"/>
    <property type="match status" value="1"/>
</dbReference>
<dbReference type="HAMAP" id="MF_00100_B">
    <property type="entry name" value="IF_2_B"/>
    <property type="match status" value="1"/>
</dbReference>
<keyword evidence="7 10" id="KW-0648">Protein biosynthesis</keyword>
<dbReference type="Gene3D" id="1.10.10.2480">
    <property type="match status" value="1"/>
</dbReference>
<dbReference type="GO" id="GO:0003924">
    <property type="term" value="F:GTPase activity"/>
    <property type="evidence" value="ECO:0007669"/>
    <property type="project" value="UniProtKB-UniRule"/>
</dbReference>
<evidence type="ECO:0000313" key="17">
    <source>
        <dbReference type="EMBL" id="EHO43153.1"/>
    </source>
</evidence>
<dbReference type="AlphaFoldDB" id="H1XXM9"/>
<dbReference type="EMBL" id="CP018099">
    <property type="protein sequence ID" value="APF19242.1"/>
    <property type="molecule type" value="Genomic_DNA"/>
</dbReference>
<dbReference type="InterPro" id="IPR006847">
    <property type="entry name" value="IF2_N"/>
</dbReference>
<dbReference type="Proteomes" id="UP000004671">
    <property type="component" value="Chromosome"/>
</dbReference>
<dbReference type="eggNOG" id="COG0532">
    <property type="taxonomic scope" value="Bacteria"/>
</dbReference>
<organism evidence="17 18">
    <name type="scientific">Caldithrix abyssi DSM 13497</name>
    <dbReference type="NCBI Taxonomy" id="880073"/>
    <lineage>
        <taxon>Bacteria</taxon>
        <taxon>Pseudomonadati</taxon>
        <taxon>Calditrichota</taxon>
        <taxon>Calditrichia</taxon>
        <taxon>Calditrichales</taxon>
        <taxon>Calditrichaceae</taxon>
        <taxon>Caldithrix</taxon>
    </lineage>
</organism>
<evidence type="ECO:0000256" key="3">
    <source>
        <dbReference type="ARBA" id="ARBA00020675"/>
    </source>
</evidence>
<feature type="binding site" evidence="10">
    <location>
        <begin position="436"/>
        <end position="443"/>
    </location>
    <ligand>
        <name>GTP</name>
        <dbReference type="ChEBI" id="CHEBI:37565"/>
    </ligand>
</feature>
<feature type="region of interest" description="G-domain" evidence="10">
    <location>
        <begin position="430"/>
        <end position="578"/>
    </location>
</feature>
<protein>
    <recommendedName>
        <fullName evidence="3 10">Translation initiation factor IF-2</fullName>
    </recommendedName>
</protein>
<feature type="compositionally biased region" description="Basic and acidic residues" evidence="14">
    <location>
        <begin position="237"/>
        <end position="267"/>
    </location>
</feature>
<evidence type="ECO:0000313" key="19">
    <source>
        <dbReference type="Proteomes" id="UP000183868"/>
    </source>
</evidence>
<dbReference type="SUPFAM" id="SSF52156">
    <property type="entry name" value="Initiation factor IF2/eIF5b, domain 3"/>
    <property type="match status" value="1"/>
</dbReference>
<feature type="region of interest" description="Disordered" evidence="14">
    <location>
        <begin position="104"/>
        <end position="339"/>
    </location>
</feature>
<feature type="compositionally biased region" description="Basic and acidic residues" evidence="14">
    <location>
        <begin position="275"/>
        <end position="291"/>
    </location>
</feature>
<comment type="similarity">
    <text evidence="2 10 11">Belongs to the TRAFAC class translation factor GTPase superfamily. Classic translation factor GTPase family. IF-2 subfamily.</text>
</comment>
<dbReference type="CDD" id="cd03692">
    <property type="entry name" value="mtIF2_IVc"/>
    <property type="match status" value="1"/>
</dbReference>
<gene>
    <name evidence="10 16" type="primary">infB</name>
    <name evidence="16" type="ORF">Cabys_2493</name>
    <name evidence="17" type="ORF">Calab_3554</name>
</gene>
<evidence type="ECO:0000256" key="12">
    <source>
        <dbReference type="RuleBase" id="RU000645"/>
    </source>
</evidence>
<feature type="binding site" evidence="10">
    <location>
        <begin position="482"/>
        <end position="486"/>
    </location>
    <ligand>
        <name>GTP</name>
        <dbReference type="ChEBI" id="CHEBI:37565"/>
    </ligand>
</feature>
<keyword evidence="6 10" id="KW-0547">Nucleotide-binding</keyword>
<dbReference type="InterPro" id="IPR027417">
    <property type="entry name" value="P-loop_NTPase"/>
</dbReference>
<dbReference type="Pfam" id="PF04760">
    <property type="entry name" value="IF2_N"/>
    <property type="match status" value="1"/>
</dbReference>
<dbReference type="FunCoup" id="H1XXM9">
    <property type="interactions" value="601"/>
</dbReference>
<dbReference type="InterPro" id="IPR023115">
    <property type="entry name" value="TIF_IF2_dom3"/>
</dbReference>
<evidence type="ECO:0000256" key="9">
    <source>
        <dbReference type="ARBA" id="ARBA00025162"/>
    </source>
</evidence>
<dbReference type="RefSeq" id="WP_006930661.1">
    <property type="nucleotide sequence ID" value="NZ_CM001402.1"/>
</dbReference>
<comment type="function">
    <text evidence="9 10 11">One of the essential components for the initiation of protein synthesis. Protects formylmethionyl-tRNA from spontaneous hydrolysis and promotes its binding to the 30S ribosomal subunits. Also involved in the hydrolysis of GTP during the formation of the 70S ribosomal complex.</text>
</comment>
<feature type="compositionally biased region" description="Basic residues" evidence="14">
    <location>
        <begin position="227"/>
        <end position="236"/>
    </location>
</feature>
<dbReference type="PANTHER" id="PTHR43381:SF5">
    <property type="entry name" value="TR-TYPE G DOMAIN-CONTAINING PROTEIN"/>
    <property type="match status" value="1"/>
</dbReference>
<dbReference type="InterPro" id="IPR053905">
    <property type="entry name" value="EF-G-like_DII"/>
</dbReference>
<feature type="compositionally biased region" description="Basic and acidic residues" evidence="14">
    <location>
        <begin position="119"/>
        <end position="144"/>
    </location>
</feature>
<dbReference type="Gene3D" id="3.40.50.300">
    <property type="entry name" value="P-loop containing nucleotide triphosphate hydrolases"/>
    <property type="match status" value="1"/>
</dbReference>
<dbReference type="OrthoDB" id="9811804at2"/>
<dbReference type="Pfam" id="PF03144">
    <property type="entry name" value="GTP_EFTU_D2"/>
    <property type="match status" value="1"/>
</dbReference>
<evidence type="ECO:0000256" key="2">
    <source>
        <dbReference type="ARBA" id="ARBA00007733"/>
    </source>
</evidence>
<dbReference type="InterPro" id="IPR044145">
    <property type="entry name" value="IF2_II"/>
</dbReference>
<dbReference type="SUPFAM" id="SSF50447">
    <property type="entry name" value="Translation proteins"/>
    <property type="match status" value="2"/>
</dbReference>
<dbReference type="Gene3D" id="3.40.50.10050">
    <property type="entry name" value="Translation initiation factor IF- 2, domain 3"/>
    <property type="match status" value="1"/>
</dbReference>
<feature type="binding site" evidence="10">
    <location>
        <begin position="536"/>
        <end position="539"/>
    </location>
    <ligand>
        <name>GTP</name>
        <dbReference type="ChEBI" id="CHEBI:37565"/>
    </ligand>
</feature>
<accession>H1XXM9</accession>
<feature type="compositionally biased region" description="Basic and acidic residues" evidence="14">
    <location>
        <begin position="302"/>
        <end position="314"/>
    </location>
</feature>
<keyword evidence="4 10" id="KW-0963">Cytoplasm</keyword>
<dbReference type="NCBIfam" id="TIGR00487">
    <property type="entry name" value="IF-2"/>
    <property type="match status" value="1"/>
</dbReference>
<dbReference type="GO" id="GO:0003743">
    <property type="term" value="F:translation initiation factor activity"/>
    <property type="evidence" value="ECO:0007669"/>
    <property type="project" value="UniProtKB-UniRule"/>
</dbReference>
<dbReference type="STRING" id="880073.Cabys_2493"/>
<dbReference type="InterPro" id="IPR005225">
    <property type="entry name" value="Small_GTP-bd"/>
</dbReference>
<keyword evidence="5 10" id="KW-0396">Initiation factor</keyword>
<dbReference type="Pfam" id="PF00009">
    <property type="entry name" value="GTP_EFTU"/>
    <property type="match status" value="1"/>
</dbReference>
<feature type="compositionally biased region" description="Basic and acidic residues" evidence="14">
    <location>
        <begin position="180"/>
        <end position="226"/>
    </location>
</feature>
<dbReference type="KEGG" id="caby:Cabys_2493"/>
<evidence type="ECO:0000256" key="8">
    <source>
        <dbReference type="ARBA" id="ARBA00023134"/>
    </source>
</evidence>
<dbReference type="InterPro" id="IPR004161">
    <property type="entry name" value="EFTu-like_2"/>
</dbReference>
<evidence type="ECO:0000256" key="4">
    <source>
        <dbReference type="ARBA" id="ARBA00022490"/>
    </source>
</evidence>
<keyword evidence="18" id="KW-1185">Reference proteome</keyword>
<dbReference type="Pfam" id="PF22042">
    <property type="entry name" value="EF-G_D2"/>
    <property type="match status" value="1"/>
</dbReference>
<feature type="coiled-coil region" evidence="13">
    <location>
        <begin position="681"/>
        <end position="708"/>
    </location>
</feature>
<dbReference type="InterPro" id="IPR000795">
    <property type="entry name" value="T_Tr_GTP-bd_dom"/>
</dbReference>
<evidence type="ECO:0000256" key="14">
    <source>
        <dbReference type="SAM" id="MobiDB-lite"/>
    </source>
</evidence>
<dbReference type="SUPFAM" id="SSF52540">
    <property type="entry name" value="P-loop containing nucleoside triphosphate hydrolases"/>
    <property type="match status" value="1"/>
</dbReference>
<reference evidence="17 18" key="1">
    <citation type="submission" date="2011-09" db="EMBL/GenBank/DDBJ databases">
        <title>The permanent draft genome of Caldithrix abyssi DSM 13497.</title>
        <authorList>
            <consortium name="US DOE Joint Genome Institute (JGI-PGF)"/>
            <person name="Lucas S."/>
            <person name="Han J."/>
            <person name="Lapidus A."/>
            <person name="Bruce D."/>
            <person name="Goodwin L."/>
            <person name="Pitluck S."/>
            <person name="Peters L."/>
            <person name="Kyrpides N."/>
            <person name="Mavromatis K."/>
            <person name="Ivanova N."/>
            <person name="Mikhailova N."/>
            <person name="Chertkov O."/>
            <person name="Detter J.C."/>
            <person name="Tapia R."/>
            <person name="Han C."/>
            <person name="Land M."/>
            <person name="Hauser L."/>
            <person name="Markowitz V."/>
            <person name="Cheng J.-F."/>
            <person name="Hugenholtz P."/>
            <person name="Woyke T."/>
            <person name="Wu D."/>
            <person name="Spring S."/>
            <person name="Brambilla E."/>
            <person name="Klenk H.-P."/>
            <person name="Eisen J.A."/>
        </authorList>
    </citation>
    <scope>NUCLEOTIDE SEQUENCE [LARGE SCALE GENOMIC DNA]</scope>
    <source>
        <strain evidence="17 18">DSM 13497</strain>
    </source>
</reference>
<evidence type="ECO:0000256" key="5">
    <source>
        <dbReference type="ARBA" id="ARBA00022540"/>
    </source>
</evidence>
<dbReference type="PROSITE" id="PS51722">
    <property type="entry name" value="G_TR_2"/>
    <property type="match status" value="1"/>
</dbReference>
<evidence type="ECO:0000259" key="15">
    <source>
        <dbReference type="PROSITE" id="PS51722"/>
    </source>
</evidence>
<dbReference type="FunFam" id="2.40.30.10:FF:000054">
    <property type="entry name" value="Translation initiation factor IF-2"/>
    <property type="match status" value="1"/>
</dbReference>
<dbReference type="PANTHER" id="PTHR43381">
    <property type="entry name" value="TRANSLATION INITIATION FACTOR IF-2-RELATED"/>
    <property type="match status" value="1"/>
</dbReference>
<sequence>MAGRKKYKVFKVSKELNVGFDTIKSFLDKKDIKVSGPNDSISEEVYLEILDKFAQDKKKAEEIRARRAKKSGETEEVEVATVDETKEHTASIVDEIKKVIEEDAEALSQGKRTSKIKSVRKETKPQKKKVTKEVKEQAVEKEPLAEESVAPATEVKEEQVKAPQEEKTPETVEPEVSEQPEPKEASAKEIVKEEKAREPEKAPKPEAKEETATEKAEETKEAAGEKKRGKKKKKKGKETEAKEVVEEAGLSEKERKRRKALEMIRKDKNARRKPPKEFLKHAGAEGEEGVRRPGRKKKKKRSQVDMKEVQETLKKTLASLDSKGRKPKKQKKARVDETDGEEENIIRVAEFISVNELANLLDVPASEVIMKCLELGLVVTINQRLDIDTITLIAEEYGYKVEQQFATEFISEEEEEEEEVDESMLEPRAPIVTIMGHVDHGKTSLLDYLRKSNITAGEAGGITQHIGAYEVEYEGKKITFLDTPGHEAFTAMRARGAQVTDIVILVVAADDAVMPQTIEAIDHVKAAGVHMVIAINKIDKPGADPERIKQQLAERDILVEDWGGTYQCAEISAKTGQGVSDLLEKLLLEAEMLDLKANPHKRAVGVVIESRLDKGKGPIATVLVQDGTLKVGDHFVAGHHYGRVRALLNEKNERMKTAGPSQPAVVLGFEGIPQAGDRFVVMKDEKAARELASKRQQLKREQEAKQVKMLTLQQISERIAQGEVHDLPIVIKADVDGSAEALADALINLNTDEVKINVVRKAVGPITESDVLLASASGAVIIGFNVRANLKAKELAEKENVDIRTYRVIYDAIDDLKSAMEGMLKPSLEENVLGQAEVRETFKISRVGTVAGCYVINGKIPRNANIRVVRDDVEIYDGKIASLKRFKEDVREVNSGFECGIQIENFNDLKVGDIIEAYETIEVKRKLA</sequence>
<evidence type="ECO:0000256" key="1">
    <source>
        <dbReference type="ARBA" id="ARBA00004496"/>
    </source>
</evidence>
<dbReference type="Pfam" id="PF11987">
    <property type="entry name" value="IF-2"/>
    <property type="match status" value="1"/>
</dbReference>
<dbReference type="PROSITE" id="PS01176">
    <property type="entry name" value="IF2"/>
    <property type="match status" value="1"/>
</dbReference>
<comment type="subcellular location">
    <subcellularLocation>
        <location evidence="1 10 12">Cytoplasm</location>
    </subcellularLocation>
</comment>
<feature type="domain" description="Tr-type G" evidence="15">
    <location>
        <begin position="427"/>
        <end position="596"/>
    </location>
</feature>